<dbReference type="InterPro" id="IPR003148">
    <property type="entry name" value="RCK_N"/>
</dbReference>
<evidence type="ECO:0000259" key="2">
    <source>
        <dbReference type="PROSITE" id="PS51202"/>
    </source>
</evidence>
<dbReference type="PANTHER" id="PTHR43833">
    <property type="entry name" value="POTASSIUM CHANNEL PROTEIN 2-RELATED-RELATED"/>
    <property type="match status" value="1"/>
</dbReference>
<dbReference type="OrthoDB" id="9776294at2"/>
<name>A0A429ZQG7_9ENTE</name>
<dbReference type="GO" id="GO:0008324">
    <property type="term" value="F:monoatomic cation transmembrane transporter activity"/>
    <property type="evidence" value="ECO:0007669"/>
    <property type="project" value="InterPro"/>
</dbReference>
<reference evidence="3 4" key="1">
    <citation type="submission" date="2017-05" db="EMBL/GenBank/DDBJ databases">
        <title>Vagococcus spp. assemblies.</title>
        <authorList>
            <person name="Gulvik C.A."/>
        </authorList>
    </citation>
    <scope>NUCLEOTIDE SEQUENCE [LARGE SCALE GENOMIC DNA]</scope>
    <source>
        <strain evidence="3 4">SS1994</strain>
    </source>
</reference>
<dbReference type="InterPro" id="IPR036721">
    <property type="entry name" value="RCK_C_sf"/>
</dbReference>
<evidence type="ECO:0000259" key="1">
    <source>
        <dbReference type="PROSITE" id="PS51201"/>
    </source>
</evidence>
<dbReference type="EMBL" id="NGJT01000002">
    <property type="protein sequence ID" value="RST95964.1"/>
    <property type="molecule type" value="Genomic_DNA"/>
</dbReference>
<dbReference type="Pfam" id="PF02080">
    <property type="entry name" value="TrkA_C"/>
    <property type="match status" value="1"/>
</dbReference>
<gene>
    <name evidence="3" type="ORF">CBF36_02005</name>
</gene>
<keyword evidence="4" id="KW-1185">Reference proteome</keyword>
<dbReference type="SUPFAM" id="SSF51735">
    <property type="entry name" value="NAD(P)-binding Rossmann-fold domains"/>
    <property type="match status" value="1"/>
</dbReference>
<accession>A0A429ZQG7</accession>
<dbReference type="PROSITE" id="PS51201">
    <property type="entry name" value="RCK_N"/>
    <property type="match status" value="1"/>
</dbReference>
<evidence type="ECO:0000313" key="4">
    <source>
        <dbReference type="Proteomes" id="UP000288490"/>
    </source>
</evidence>
<feature type="domain" description="RCK N-terminal" evidence="1">
    <location>
        <begin position="2"/>
        <end position="118"/>
    </location>
</feature>
<organism evidence="3 4">
    <name type="scientific">Vagococcus bubulae</name>
    <dbReference type="NCBI Taxonomy" id="1977868"/>
    <lineage>
        <taxon>Bacteria</taxon>
        <taxon>Bacillati</taxon>
        <taxon>Bacillota</taxon>
        <taxon>Bacilli</taxon>
        <taxon>Lactobacillales</taxon>
        <taxon>Enterococcaceae</taxon>
        <taxon>Vagococcus</taxon>
    </lineage>
</organism>
<dbReference type="Proteomes" id="UP000288490">
    <property type="component" value="Unassembled WGS sequence"/>
</dbReference>
<dbReference type="PROSITE" id="PS51202">
    <property type="entry name" value="RCK_C"/>
    <property type="match status" value="1"/>
</dbReference>
<dbReference type="GO" id="GO:0006813">
    <property type="term" value="P:potassium ion transport"/>
    <property type="evidence" value="ECO:0007669"/>
    <property type="project" value="InterPro"/>
</dbReference>
<dbReference type="RefSeq" id="WP_125956156.1">
    <property type="nucleotide sequence ID" value="NZ_JAQEJV010000002.1"/>
</dbReference>
<dbReference type="Pfam" id="PF02254">
    <property type="entry name" value="TrkA_N"/>
    <property type="match status" value="1"/>
</dbReference>
<proteinExistence type="predicted"/>
<feature type="domain" description="RCK C-terminal" evidence="2">
    <location>
        <begin position="135"/>
        <end position="220"/>
    </location>
</feature>
<sequence length="220" mass="24752">MRKTFAVIGLGRFGGSVCKELVESNQEVLAIDNCEDRVNEYMNIATHTVLANAQDEATLRSLGLRNFDHVIVTIGEDIQASILVTLMAKEMGVPHITAKAQNEYHGRVLEKVGADLVVHPERDMGFRLGHKLTSNNMIDFIELSDDYSLAEIRVNYKQFFNKTIQEINFRKHYNVTIVAIRRGKNDLIVSPPAEQVILEGDVLLVVGHNDDVDYLDAKMK</sequence>
<dbReference type="Gene3D" id="3.40.50.720">
    <property type="entry name" value="NAD(P)-binding Rossmann-like Domain"/>
    <property type="match status" value="1"/>
</dbReference>
<dbReference type="AlphaFoldDB" id="A0A429ZQG7"/>
<evidence type="ECO:0000313" key="3">
    <source>
        <dbReference type="EMBL" id="RST95964.1"/>
    </source>
</evidence>
<dbReference type="InterPro" id="IPR050721">
    <property type="entry name" value="Trk_Ktr_HKT_K-transport"/>
</dbReference>
<comment type="caution">
    <text evidence="3">The sequence shown here is derived from an EMBL/GenBank/DDBJ whole genome shotgun (WGS) entry which is preliminary data.</text>
</comment>
<dbReference type="Gene3D" id="3.30.70.1450">
    <property type="entry name" value="Regulator of K+ conductance, C-terminal domain"/>
    <property type="match status" value="1"/>
</dbReference>
<dbReference type="SUPFAM" id="SSF116726">
    <property type="entry name" value="TrkA C-terminal domain-like"/>
    <property type="match status" value="1"/>
</dbReference>
<protein>
    <submittedName>
        <fullName evidence="3">Potassium transporter Trk</fullName>
    </submittedName>
</protein>
<dbReference type="PANTHER" id="PTHR43833:SF7">
    <property type="entry name" value="KTR SYSTEM POTASSIUM UPTAKE PROTEIN C"/>
    <property type="match status" value="1"/>
</dbReference>
<dbReference type="InterPro" id="IPR036291">
    <property type="entry name" value="NAD(P)-bd_dom_sf"/>
</dbReference>
<dbReference type="InterPro" id="IPR006037">
    <property type="entry name" value="RCK_C"/>
</dbReference>